<dbReference type="AlphaFoldDB" id="A0A162K5C3"/>
<dbReference type="PANTHER" id="PTHR22946">
    <property type="entry name" value="DIENELACTONE HYDROLASE DOMAIN-CONTAINING PROTEIN-RELATED"/>
    <property type="match status" value="1"/>
</dbReference>
<dbReference type="GO" id="GO:0052689">
    <property type="term" value="F:carboxylic ester hydrolase activity"/>
    <property type="evidence" value="ECO:0007669"/>
    <property type="project" value="UniProtKB-ARBA"/>
</dbReference>
<protein>
    <recommendedName>
        <fullName evidence="4">AB hydrolase-1 domain-containing protein</fullName>
    </recommendedName>
</protein>
<evidence type="ECO:0000256" key="3">
    <source>
        <dbReference type="SAM" id="SignalP"/>
    </source>
</evidence>
<dbReference type="InterPro" id="IPR050261">
    <property type="entry name" value="FrsA_esterase"/>
</dbReference>
<dbReference type="GeneID" id="97243037"/>
<evidence type="ECO:0000256" key="1">
    <source>
        <dbReference type="ARBA" id="ARBA00022801"/>
    </source>
</evidence>
<evidence type="ECO:0000313" key="6">
    <source>
        <dbReference type="Proteomes" id="UP000075787"/>
    </source>
</evidence>
<feature type="chain" id="PRO_5007836349" description="AB hydrolase-1 domain-containing protein" evidence="3">
    <location>
        <begin position="25"/>
        <end position="346"/>
    </location>
</feature>
<dbReference type="Pfam" id="PF12697">
    <property type="entry name" value="Abhydrolase_6"/>
    <property type="match status" value="1"/>
</dbReference>
<dbReference type="RefSeq" id="WP_062768017.1">
    <property type="nucleotide sequence ID" value="NZ_CP121045.1"/>
</dbReference>
<reference evidence="5 6" key="1">
    <citation type="submission" date="2015-12" db="EMBL/GenBank/DDBJ databases">
        <title>Genome sequence of Tistrella mobilis MCCC 1A02139.</title>
        <authorList>
            <person name="Lu L."/>
            <person name="Lai Q."/>
            <person name="Shao Z."/>
            <person name="Qian P."/>
        </authorList>
    </citation>
    <scope>NUCLEOTIDE SEQUENCE [LARGE SCALE GENOMIC DNA]</scope>
    <source>
        <strain evidence="5 6">MCCC 1A02139</strain>
    </source>
</reference>
<dbReference type="PANTHER" id="PTHR22946:SF9">
    <property type="entry name" value="POLYKETIDE TRANSFERASE AF380"/>
    <property type="match status" value="1"/>
</dbReference>
<dbReference type="EMBL" id="LPZR01000197">
    <property type="protein sequence ID" value="KYO50505.1"/>
    <property type="molecule type" value="Genomic_DNA"/>
</dbReference>
<comment type="similarity">
    <text evidence="2">Belongs to the AB hydrolase superfamily. FUS2 hydrolase family.</text>
</comment>
<comment type="caution">
    <text evidence="5">The sequence shown here is derived from an EMBL/GenBank/DDBJ whole genome shotgun (WGS) entry which is preliminary data.</text>
</comment>
<dbReference type="Proteomes" id="UP000075787">
    <property type="component" value="Unassembled WGS sequence"/>
</dbReference>
<dbReference type="InterPro" id="IPR029058">
    <property type="entry name" value="AB_hydrolase_fold"/>
</dbReference>
<dbReference type="InterPro" id="IPR000073">
    <property type="entry name" value="AB_hydrolase_1"/>
</dbReference>
<dbReference type="SUPFAM" id="SSF53474">
    <property type="entry name" value="alpha/beta-Hydrolases"/>
    <property type="match status" value="1"/>
</dbReference>
<dbReference type="InterPro" id="IPR016986">
    <property type="entry name" value="UCP031982_abhydr"/>
</dbReference>
<proteinExistence type="inferred from homology"/>
<keyword evidence="1" id="KW-0378">Hydrolase</keyword>
<organism evidence="5 6">
    <name type="scientific">Tistrella mobilis</name>
    <dbReference type="NCBI Taxonomy" id="171437"/>
    <lineage>
        <taxon>Bacteria</taxon>
        <taxon>Pseudomonadati</taxon>
        <taxon>Pseudomonadota</taxon>
        <taxon>Alphaproteobacteria</taxon>
        <taxon>Geminicoccales</taxon>
        <taxon>Geminicoccaceae</taxon>
        <taxon>Tistrella</taxon>
    </lineage>
</organism>
<evidence type="ECO:0000259" key="4">
    <source>
        <dbReference type="Pfam" id="PF12697"/>
    </source>
</evidence>
<sequence length="346" mass="36662">MPRLRSRLLLALAWLVLGITGASATPGFRTATIETPERPHPLTLAIWYPAADDGTPRLVGDNPVFQGVAVREAATPLSGRHPLVVLSHGFGGNRFNQAWLAVQLADAGYVVAATDHPGTSTFDRDPDQAAALWRRPADLSRVIDHLTGASDLSAMVDPARIAVIGHSLGGWTAVEIVGGRFDADAFTRNCAETTSIACTILARIGRLSDPDWRSHMAADLADPRVSAVIALDPGGIGGFTQASLKGITIPVLVIAAGIDRIHLPAETEARRLAGLLPDRSTDVHELPDAAHFSFIGLCKPGAAAILEREQPGDGILCRDGDGRDRPALHAETTTLVLEALTSVWPR</sequence>
<keyword evidence="3" id="KW-0732">Signal</keyword>
<gene>
    <name evidence="5" type="ORF">AUP44_12875</name>
</gene>
<dbReference type="Gene3D" id="3.40.50.1820">
    <property type="entry name" value="alpha/beta hydrolase"/>
    <property type="match status" value="1"/>
</dbReference>
<feature type="domain" description="AB hydrolase-1" evidence="4">
    <location>
        <begin position="84"/>
        <end position="294"/>
    </location>
</feature>
<evidence type="ECO:0000256" key="2">
    <source>
        <dbReference type="ARBA" id="ARBA00038115"/>
    </source>
</evidence>
<dbReference type="PIRSF" id="PIRSF031982">
    <property type="entry name" value="UCP031982_abhydr"/>
    <property type="match status" value="1"/>
</dbReference>
<feature type="signal peptide" evidence="3">
    <location>
        <begin position="1"/>
        <end position="24"/>
    </location>
</feature>
<dbReference type="OrthoDB" id="9814760at2"/>
<name>A0A162K5C3_9PROT</name>
<evidence type="ECO:0000313" key="5">
    <source>
        <dbReference type="EMBL" id="KYO50505.1"/>
    </source>
</evidence>
<accession>A0A162K5C3</accession>